<dbReference type="GO" id="GO:0005786">
    <property type="term" value="C:signal recognition particle, endoplasmic reticulum targeting"/>
    <property type="evidence" value="ECO:0007669"/>
    <property type="project" value="TreeGrafter"/>
</dbReference>
<sequence length="198" mass="21458">MVLISTSEEWQQQSALLLQARPTSTRITTKYNIPNLESPRYQTSDKRKHEGGGDEKDAAATAKVPRAFLTLKTYDPESGVVLKFKTDRAAEVGRLIGGLGRLGRHMAALPPQADGELCTHDESMMIYLADQCEDHDVATEAQGEASVDVTQAVKESIASQPLDTKPQQNTNPGGGGGGKKKKARHSHFSLWSMPLTAS</sequence>
<protein>
    <recommendedName>
        <fullName evidence="2">SRP9 domain-containing protein</fullName>
    </recommendedName>
</protein>
<proteinExistence type="predicted"/>
<dbReference type="AlphaFoldDB" id="A0A6J3LVU6"/>
<dbReference type="OrthoDB" id="5419752at2759"/>
<dbReference type="Proteomes" id="UP000504637">
    <property type="component" value="Unplaced"/>
</dbReference>
<gene>
    <name evidence="4" type="ORF">K489DRAFT_324857</name>
</gene>
<dbReference type="InterPro" id="IPR039914">
    <property type="entry name" value="SRP9-like"/>
</dbReference>
<reference evidence="4" key="3">
    <citation type="submission" date="2025-08" db="UniProtKB">
        <authorList>
            <consortium name="RefSeq"/>
        </authorList>
    </citation>
    <scope>IDENTIFICATION</scope>
    <source>
        <strain evidence="4">CBS 342.82</strain>
    </source>
</reference>
<feature type="compositionally biased region" description="Polar residues" evidence="1">
    <location>
        <begin position="157"/>
        <end position="171"/>
    </location>
</feature>
<reference evidence="4" key="2">
    <citation type="submission" date="2020-04" db="EMBL/GenBank/DDBJ databases">
        <authorList>
            <consortium name="NCBI Genome Project"/>
        </authorList>
    </citation>
    <scope>NUCLEOTIDE SEQUENCE</scope>
    <source>
        <strain evidence="4">CBS 342.82</strain>
    </source>
</reference>
<feature type="compositionally biased region" description="Basic and acidic residues" evidence="1">
    <location>
        <begin position="43"/>
        <end position="58"/>
    </location>
</feature>
<dbReference type="Pfam" id="PF05486">
    <property type="entry name" value="SRP9-21"/>
    <property type="match status" value="1"/>
</dbReference>
<evidence type="ECO:0000313" key="4">
    <source>
        <dbReference type="RefSeq" id="XP_033456834.1"/>
    </source>
</evidence>
<feature type="domain" description="SRP9" evidence="2">
    <location>
        <begin position="4"/>
        <end position="106"/>
    </location>
</feature>
<organism evidence="4">
    <name type="scientific">Dissoconium aciculare CBS 342.82</name>
    <dbReference type="NCBI Taxonomy" id="1314786"/>
    <lineage>
        <taxon>Eukaryota</taxon>
        <taxon>Fungi</taxon>
        <taxon>Dikarya</taxon>
        <taxon>Ascomycota</taxon>
        <taxon>Pezizomycotina</taxon>
        <taxon>Dothideomycetes</taxon>
        <taxon>Dothideomycetidae</taxon>
        <taxon>Mycosphaerellales</taxon>
        <taxon>Dissoconiaceae</taxon>
        <taxon>Dissoconium</taxon>
    </lineage>
</organism>
<evidence type="ECO:0000313" key="3">
    <source>
        <dbReference type="Proteomes" id="UP000504637"/>
    </source>
</evidence>
<evidence type="ECO:0000256" key="1">
    <source>
        <dbReference type="SAM" id="MobiDB-lite"/>
    </source>
</evidence>
<feature type="compositionally biased region" description="Basic residues" evidence="1">
    <location>
        <begin position="178"/>
        <end position="187"/>
    </location>
</feature>
<feature type="region of interest" description="Disordered" evidence="1">
    <location>
        <begin position="157"/>
        <end position="198"/>
    </location>
</feature>
<name>A0A6J3LVU6_9PEZI</name>
<reference evidence="4" key="1">
    <citation type="submission" date="2020-01" db="EMBL/GenBank/DDBJ databases">
        <authorList>
            <consortium name="DOE Joint Genome Institute"/>
            <person name="Haridas S."/>
            <person name="Albert R."/>
            <person name="Binder M."/>
            <person name="Bloem J."/>
            <person name="Labutti K."/>
            <person name="Salamov A."/>
            <person name="Andreopoulos B."/>
            <person name="Baker S.E."/>
            <person name="Barry K."/>
            <person name="Bills G."/>
            <person name="Bluhm B.H."/>
            <person name="Cannon C."/>
            <person name="Castanera R."/>
            <person name="Culley D.E."/>
            <person name="Daum C."/>
            <person name="Ezra D."/>
            <person name="Gonzalez J.B."/>
            <person name="Henrissat B."/>
            <person name="Kuo A."/>
            <person name="Liang C."/>
            <person name="Lipzen A."/>
            <person name="Lutzoni F."/>
            <person name="Magnuson J."/>
            <person name="Mondo S."/>
            <person name="Nolan M."/>
            <person name="Ohm R."/>
            <person name="Pangilinan J."/>
            <person name="Park H.-J."/>
            <person name="Ramirez L."/>
            <person name="Alfaro M."/>
            <person name="Sun H."/>
            <person name="Tritt A."/>
            <person name="Yoshinaga Y."/>
            <person name="Zwiers L.-H."/>
            <person name="Turgeon B.G."/>
            <person name="Goodwin S.B."/>
            <person name="Spatafora J.W."/>
            <person name="Crous P.W."/>
            <person name="Grigoriev I.V."/>
        </authorList>
    </citation>
    <scope>NUCLEOTIDE SEQUENCE</scope>
    <source>
        <strain evidence="4">CBS 342.82</strain>
    </source>
</reference>
<dbReference type="PANTHER" id="PTHR12834:SF12">
    <property type="entry name" value="SIGNAL RECOGNITION PARTICLE 9 KDA PROTEIN"/>
    <property type="match status" value="1"/>
</dbReference>
<feature type="region of interest" description="Disordered" evidence="1">
    <location>
        <begin position="30"/>
        <end position="59"/>
    </location>
</feature>
<accession>A0A6J3LVU6</accession>
<evidence type="ECO:0000259" key="2">
    <source>
        <dbReference type="Pfam" id="PF05486"/>
    </source>
</evidence>
<dbReference type="GeneID" id="54359589"/>
<keyword evidence="3" id="KW-1185">Reference proteome</keyword>
<dbReference type="PANTHER" id="PTHR12834">
    <property type="entry name" value="SIGNAL RECOGNITION PARTICLE 9 KDA PROTEIN"/>
    <property type="match status" value="1"/>
</dbReference>
<dbReference type="InterPro" id="IPR039432">
    <property type="entry name" value="SRP9_dom"/>
</dbReference>
<dbReference type="RefSeq" id="XP_033456834.1">
    <property type="nucleotide sequence ID" value="XM_033601789.1"/>
</dbReference>
<dbReference type="GO" id="GO:0006614">
    <property type="term" value="P:SRP-dependent cotranslational protein targeting to membrane"/>
    <property type="evidence" value="ECO:0007669"/>
    <property type="project" value="InterPro"/>
</dbReference>